<dbReference type="InterPro" id="IPR000522">
    <property type="entry name" value="ABC_transptr_permease_BtuC"/>
</dbReference>
<evidence type="ECO:0000256" key="3">
    <source>
        <dbReference type="ARBA" id="ARBA00022448"/>
    </source>
</evidence>
<evidence type="ECO:0000256" key="8">
    <source>
        <dbReference type="SAM" id="Phobius"/>
    </source>
</evidence>
<comment type="subcellular location">
    <subcellularLocation>
        <location evidence="1">Cell membrane</location>
        <topology evidence="1">Multi-pass membrane protein</topology>
    </subcellularLocation>
</comment>
<feature type="transmembrane region" description="Helical" evidence="8">
    <location>
        <begin position="105"/>
        <end position="128"/>
    </location>
</feature>
<dbReference type="Gene3D" id="1.10.3470.10">
    <property type="entry name" value="ABC transporter involved in vitamin B12 uptake, BtuC"/>
    <property type="match status" value="1"/>
</dbReference>
<dbReference type="SUPFAM" id="SSF81345">
    <property type="entry name" value="ABC transporter involved in vitamin B12 uptake, BtuC"/>
    <property type="match status" value="1"/>
</dbReference>
<dbReference type="RefSeq" id="WP_378774097.1">
    <property type="nucleotide sequence ID" value="NZ_JBHTMX010000008.1"/>
</dbReference>
<gene>
    <name evidence="9" type="ORF">ACFQ4O_02680</name>
</gene>
<reference evidence="10" key="1">
    <citation type="journal article" date="2019" name="Int. J. Syst. Evol. Microbiol.">
        <title>The Global Catalogue of Microorganisms (GCM) 10K type strain sequencing project: providing services to taxonomists for standard genome sequencing and annotation.</title>
        <authorList>
            <consortium name="The Broad Institute Genomics Platform"/>
            <consortium name="The Broad Institute Genome Sequencing Center for Infectious Disease"/>
            <person name="Wu L."/>
            <person name="Ma J."/>
        </authorList>
    </citation>
    <scope>NUCLEOTIDE SEQUENCE [LARGE SCALE GENOMIC DNA]</scope>
    <source>
        <strain evidence="10">CCUG 61696</strain>
    </source>
</reference>
<evidence type="ECO:0000256" key="7">
    <source>
        <dbReference type="ARBA" id="ARBA00023136"/>
    </source>
</evidence>
<proteinExistence type="inferred from homology"/>
<comment type="similarity">
    <text evidence="2">Belongs to the binding-protein-dependent transport system permease family. FecCD subfamily.</text>
</comment>
<accession>A0ABW3Z4X0</accession>
<evidence type="ECO:0000256" key="4">
    <source>
        <dbReference type="ARBA" id="ARBA00022475"/>
    </source>
</evidence>
<protein>
    <submittedName>
        <fullName evidence="9">Iron chelate uptake ABC transporter family permease subunit</fullName>
    </submittedName>
</protein>
<feature type="transmembrane region" description="Helical" evidence="8">
    <location>
        <begin position="6"/>
        <end position="24"/>
    </location>
</feature>
<keyword evidence="5 8" id="KW-0812">Transmembrane</keyword>
<evidence type="ECO:0000256" key="5">
    <source>
        <dbReference type="ARBA" id="ARBA00022692"/>
    </source>
</evidence>
<evidence type="ECO:0000313" key="10">
    <source>
        <dbReference type="Proteomes" id="UP001597171"/>
    </source>
</evidence>
<dbReference type="PANTHER" id="PTHR30472">
    <property type="entry name" value="FERRIC ENTEROBACTIN TRANSPORT SYSTEM PERMEASE PROTEIN"/>
    <property type="match status" value="1"/>
</dbReference>
<organism evidence="9 10">
    <name type="scientific">Methylopila musalis</name>
    <dbReference type="NCBI Taxonomy" id="1134781"/>
    <lineage>
        <taxon>Bacteria</taxon>
        <taxon>Pseudomonadati</taxon>
        <taxon>Pseudomonadota</taxon>
        <taxon>Alphaproteobacteria</taxon>
        <taxon>Hyphomicrobiales</taxon>
        <taxon>Methylopilaceae</taxon>
        <taxon>Methylopila</taxon>
    </lineage>
</organism>
<sequence length="244" mass="24350">MASPELLGVSSGAALGLIGVALFFEINRLSVTAGAAGGALLAISAVLALGRRSSFAPDHMLLAGVMLAALLGSASSVIVASGDPRAGLLLTWLAGSTYRATMEDAFATALAAILALASAPLLARQLAILPLGADVSRAVGVPMRGARAALMAAASLATAVATLAVGPLSFVGFMAPHAARIIGLQTAAANLVGAMAIGAGLMVLADWLGRMIAFPWQIPAGLVGAIIGGVYLTYVLSRPDRRRG</sequence>
<evidence type="ECO:0000313" key="9">
    <source>
        <dbReference type="EMBL" id="MFD1330895.1"/>
    </source>
</evidence>
<comment type="caution">
    <text evidence="9">The sequence shown here is derived from an EMBL/GenBank/DDBJ whole genome shotgun (WGS) entry which is preliminary data.</text>
</comment>
<feature type="transmembrane region" description="Helical" evidence="8">
    <location>
        <begin position="61"/>
        <end position="80"/>
    </location>
</feature>
<evidence type="ECO:0000256" key="2">
    <source>
        <dbReference type="ARBA" id="ARBA00007935"/>
    </source>
</evidence>
<dbReference type="InterPro" id="IPR037294">
    <property type="entry name" value="ABC_BtuC-like"/>
</dbReference>
<feature type="transmembrane region" description="Helical" evidence="8">
    <location>
        <begin position="148"/>
        <end position="175"/>
    </location>
</feature>
<dbReference type="PANTHER" id="PTHR30472:SF37">
    <property type="entry name" value="FE(3+) DICITRATE TRANSPORT SYSTEM PERMEASE PROTEIN FECD-RELATED"/>
    <property type="match status" value="1"/>
</dbReference>
<feature type="transmembrane region" description="Helical" evidence="8">
    <location>
        <begin position="31"/>
        <end position="49"/>
    </location>
</feature>
<dbReference type="Pfam" id="PF01032">
    <property type="entry name" value="FecCD"/>
    <property type="match status" value="1"/>
</dbReference>
<evidence type="ECO:0000256" key="6">
    <source>
        <dbReference type="ARBA" id="ARBA00022989"/>
    </source>
</evidence>
<feature type="transmembrane region" description="Helical" evidence="8">
    <location>
        <begin position="187"/>
        <end position="208"/>
    </location>
</feature>
<keyword evidence="6 8" id="KW-1133">Transmembrane helix</keyword>
<keyword evidence="4" id="KW-1003">Cell membrane</keyword>
<keyword evidence="10" id="KW-1185">Reference proteome</keyword>
<dbReference type="EMBL" id="JBHTMX010000008">
    <property type="protein sequence ID" value="MFD1330895.1"/>
    <property type="molecule type" value="Genomic_DNA"/>
</dbReference>
<keyword evidence="7 8" id="KW-0472">Membrane</keyword>
<dbReference type="Proteomes" id="UP001597171">
    <property type="component" value="Unassembled WGS sequence"/>
</dbReference>
<feature type="transmembrane region" description="Helical" evidence="8">
    <location>
        <begin position="214"/>
        <end position="236"/>
    </location>
</feature>
<evidence type="ECO:0000256" key="1">
    <source>
        <dbReference type="ARBA" id="ARBA00004651"/>
    </source>
</evidence>
<keyword evidence="3" id="KW-0813">Transport</keyword>
<name>A0ABW3Z4X0_9HYPH</name>